<evidence type="ECO:0000256" key="5">
    <source>
        <dbReference type="ARBA" id="ARBA00023136"/>
    </source>
</evidence>
<evidence type="ECO:0000313" key="8">
    <source>
        <dbReference type="Proteomes" id="UP000199013"/>
    </source>
</evidence>
<dbReference type="InterPro" id="IPR050833">
    <property type="entry name" value="Poly_Biosynth_Transport"/>
</dbReference>
<evidence type="ECO:0000256" key="6">
    <source>
        <dbReference type="SAM" id="Phobius"/>
    </source>
</evidence>
<keyword evidence="4 6" id="KW-1133">Transmembrane helix</keyword>
<dbReference type="PANTHER" id="PTHR30250">
    <property type="entry name" value="PST FAMILY PREDICTED COLANIC ACID TRANSPORTER"/>
    <property type="match status" value="1"/>
</dbReference>
<dbReference type="EMBL" id="FLUV01001036">
    <property type="protein sequence ID" value="SBW22333.1"/>
    <property type="molecule type" value="Genomic_DNA"/>
</dbReference>
<reference evidence="8" key="1">
    <citation type="submission" date="2016-02" db="EMBL/GenBank/DDBJ databases">
        <authorList>
            <person name="Wibberg D."/>
        </authorList>
    </citation>
    <scope>NUCLEOTIDE SEQUENCE [LARGE SCALE GENOMIC DNA]</scope>
</reference>
<feature type="transmembrane region" description="Helical" evidence="6">
    <location>
        <begin position="221"/>
        <end position="237"/>
    </location>
</feature>
<feature type="transmembrane region" description="Helical" evidence="6">
    <location>
        <begin position="32"/>
        <end position="51"/>
    </location>
</feature>
<feature type="transmembrane region" description="Helical" evidence="6">
    <location>
        <begin position="190"/>
        <end position="209"/>
    </location>
</feature>
<organism evidence="7 8">
    <name type="scientific">Candidatus Protofrankia californiensis</name>
    <dbReference type="NCBI Taxonomy" id="1839754"/>
    <lineage>
        <taxon>Bacteria</taxon>
        <taxon>Bacillati</taxon>
        <taxon>Actinomycetota</taxon>
        <taxon>Actinomycetes</taxon>
        <taxon>Frankiales</taxon>
        <taxon>Frankiaceae</taxon>
        <taxon>Protofrankia</taxon>
    </lineage>
</organism>
<protein>
    <submittedName>
        <fullName evidence="7">Putative membrane protein</fullName>
    </submittedName>
</protein>
<dbReference type="Proteomes" id="UP000199013">
    <property type="component" value="Unassembled WGS sequence"/>
</dbReference>
<gene>
    <name evidence="7" type="ORF">FDG2_2476</name>
</gene>
<dbReference type="PANTHER" id="PTHR30250:SF11">
    <property type="entry name" value="O-ANTIGEN TRANSPORTER-RELATED"/>
    <property type="match status" value="1"/>
</dbReference>
<feature type="transmembrane region" description="Helical" evidence="6">
    <location>
        <begin position="151"/>
        <end position="170"/>
    </location>
</feature>
<evidence type="ECO:0000313" key="7">
    <source>
        <dbReference type="EMBL" id="SBW22333.1"/>
    </source>
</evidence>
<proteinExistence type="predicted"/>
<evidence type="ECO:0000256" key="4">
    <source>
        <dbReference type="ARBA" id="ARBA00022989"/>
    </source>
</evidence>
<name>A0A1C3NXP4_9ACTN</name>
<evidence type="ECO:0000256" key="3">
    <source>
        <dbReference type="ARBA" id="ARBA00022692"/>
    </source>
</evidence>
<feature type="transmembrane region" description="Helical" evidence="6">
    <location>
        <begin position="7"/>
        <end position="26"/>
    </location>
</feature>
<feature type="transmembrane region" description="Helical" evidence="6">
    <location>
        <begin position="71"/>
        <end position="90"/>
    </location>
</feature>
<sequence>MTGEFQVVRLLPTLAGLFLLLVAWRAGTRDVGVWLLCSGVGVAVPAVMMLVRTLGGLEKLRGLARIVPSRALVQGAVAALPTAIGAQVIYRLDSVVVAAALPTASVAFYGVAATASLTCTALGQAVGMVAFSRLRHARGADQQRLLIQRGVKWALGVAAGVALPVTILAPDLITLCYGREFLPAVDPTRTLVLAAIPLSADYLLIHALLSLSGQRSVYRTQALAATLTVVGLCVTVPTGNLALVATASIAIYTLSATLMFSAVMRRTAPHHVTVVDQQ</sequence>
<evidence type="ECO:0000256" key="1">
    <source>
        <dbReference type="ARBA" id="ARBA00004651"/>
    </source>
</evidence>
<accession>A0A1C3NXP4</accession>
<feature type="transmembrane region" description="Helical" evidence="6">
    <location>
        <begin position="243"/>
        <end position="263"/>
    </location>
</feature>
<keyword evidence="5 6" id="KW-0472">Membrane</keyword>
<dbReference type="GO" id="GO:0005886">
    <property type="term" value="C:plasma membrane"/>
    <property type="evidence" value="ECO:0007669"/>
    <property type="project" value="UniProtKB-SubCell"/>
</dbReference>
<dbReference type="AlphaFoldDB" id="A0A1C3NXP4"/>
<keyword evidence="3 6" id="KW-0812">Transmembrane</keyword>
<keyword evidence="2" id="KW-1003">Cell membrane</keyword>
<feature type="transmembrane region" description="Helical" evidence="6">
    <location>
        <begin position="106"/>
        <end position="131"/>
    </location>
</feature>
<evidence type="ECO:0000256" key="2">
    <source>
        <dbReference type="ARBA" id="ARBA00022475"/>
    </source>
</evidence>
<keyword evidence="8" id="KW-1185">Reference proteome</keyword>
<comment type="subcellular location">
    <subcellularLocation>
        <location evidence="1">Cell membrane</location>
        <topology evidence="1">Multi-pass membrane protein</topology>
    </subcellularLocation>
</comment>